<protein>
    <recommendedName>
        <fullName evidence="4">Transmembrane protein</fullName>
    </recommendedName>
</protein>
<sequence length="164" mass="18763">MMTKAMTNFCIFPLNCSSAYLEKVRVEPMSCVFCFEAGQTHPVLAELCKGSVTPRVLACRHLPHLVLLPCCFWDFHSVSGPSWTFTFSCFSRLSTSTSADTLLRLALPFSFFLLLLFSLFFFFFFFFFLCAHSRRRNVFTMDSLQPRRAGGAATGTMDTERRRL</sequence>
<evidence type="ECO:0000313" key="2">
    <source>
        <dbReference type="EMBL" id="KAK7614561.1"/>
    </source>
</evidence>
<dbReference type="Proteomes" id="UP001367316">
    <property type="component" value="Unassembled WGS sequence"/>
</dbReference>
<keyword evidence="3" id="KW-1185">Reference proteome</keyword>
<evidence type="ECO:0000256" key="1">
    <source>
        <dbReference type="SAM" id="Phobius"/>
    </source>
</evidence>
<reference evidence="2 3" key="1">
    <citation type="submission" date="2024-04" db="EMBL/GenBank/DDBJ databases">
        <title>Phyllosticta paracitricarpa is synonymous to the EU quarantine fungus P. citricarpa based on phylogenomic analyses.</title>
        <authorList>
            <consortium name="Lawrence Berkeley National Laboratory"/>
            <person name="Van ingen-buijs V.A."/>
            <person name="Van westerhoven A.C."/>
            <person name="Haridas S."/>
            <person name="Skiadas P."/>
            <person name="Martin F."/>
            <person name="Groenewald J.Z."/>
            <person name="Crous P.W."/>
            <person name="Seidl M.F."/>
        </authorList>
    </citation>
    <scope>NUCLEOTIDE SEQUENCE [LARGE SCALE GENOMIC DNA]</scope>
    <source>
        <strain evidence="2 3">CBS 141358</strain>
    </source>
</reference>
<evidence type="ECO:0000313" key="3">
    <source>
        <dbReference type="Proteomes" id="UP001367316"/>
    </source>
</evidence>
<keyword evidence="1" id="KW-1133">Transmembrane helix</keyword>
<accession>A0ABR1NK38</accession>
<proteinExistence type="predicted"/>
<organism evidence="2 3">
    <name type="scientific">Phyllosticta paracitricarpa</name>
    <dbReference type="NCBI Taxonomy" id="2016321"/>
    <lineage>
        <taxon>Eukaryota</taxon>
        <taxon>Fungi</taxon>
        <taxon>Dikarya</taxon>
        <taxon>Ascomycota</taxon>
        <taxon>Pezizomycotina</taxon>
        <taxon>Dothideomycetes</taxon>
        <taxon>Dothideomycetes incertae sedis</taxon>
        <taxon>Botryosphaeriales</taxon>
        <taxon>Phyllostictaceae</taxon>
        <taxon>Phyllosticta</taxon>
    </lineage>
</organism>
<keyword evidence="1" id="KW-0472">Membrane</keyword>
<keyword evidence="1" id="KW-0812">Transmembrane</keyword>
<dbReference type="EMBL" id="JBBPBF010000003">
    <property type="protein sequence ID" value="KAK7614561.1"/>
    <property type="molecule type" value="Genomic_DNA"/>
</dbReference>
<gene>
    <name evidence="2" type="ORF">JOL62DRAFT_226448</name>
</gene>
<evidence type="ECO:0008006" key="4">
    <source>
        <dbReference type="Google" id="ProtNLM"/>
    </source>
</evidence>
<feature type="transmembrane region" description="Helical" evidence="1">
    <location>
        <begin position="109"/>
        <end position="131"/>
    </location>
</feature>
<comment type="caution">
    <text evidence="2">The sequence shown here is derived from an EMBL/GenBank/DDBJ whole genome shotgun (WGS) entry which is preliminary data.</text>
</comment>
<name>A0ABR1NK38_9PEZI</name>